<organism evidence="1 3">
    <name type="scientific">Clostridium neonatale</name>
    <dbReference type="NCBI Taxonomy" id="137838"/>
    <lineage>
        <taxon>Bacteria</taxon>
        <taxon>Bacillati</taxon>
        <taxon>Bacillota</taxon>
        <taxon>Clostridia</taxon>
        <taxon>Eubacteriales</taxon>
        <taxon>Clostridiaceae</taxon>
        <taxon>Clostridium</taxon>
    </lineage>
</organism>
<evidence type="ECO:0000313" key="1">
    <source>
        <dbReference type="EMBL" id="CAG9709312.1"/>
    </source>
</evidence>
<proteinExistence type="predicted"/>
<dbReference type="EMBL" id="CAMTCP010000300">
    <property type="protein sequence ID" value="CAI3698348.1"/>
    <property type="molecule type" value="Genomic_DNA"/>
</dbReference>
<gene>
    <name evidence="2" type="ORF">CNEO2_970012</name>
    <name evidence="1" type="ORF">CNEO_44122</name>
</gene>
<accession>A0AA86MP32</accession>
<comment type="caution">
    <text evidence="1">The sequence shown here is derived from an EMBL/GenBank/DDBJ whole genome shotgun (WGS) entry which is preliminary data.</text>
</comment>
<dbReference type="EMBL" id="CAKJVE010000004">
    <property type="protein sequence ID" value="CAG9709312.1"/>
    <property type="molecule type" value="Genomic_DNA"/>
</dbReference>
<evidence type="ECO:0000313" key="3">
    <source>
        <dbReference type="Proteomes" id="UP000789738"/>
    </source>
</evidence>
<dbReference type="Proteomes" id="UP001189143">
    <property type="component" value="Unassembled WGS sequence"/>
</dbReference>
<dbReference type="AlphaFoldDB" id="A0AA86MP32"/>
<dbReference type="RefSeq" id="WP_210887833.1">
    <property type="nucleotide sequence ID" value="NZ_CAKJVE010000004.1"/>
</dbReference>
<evidence type="ECO:0000313" key="2">
    <source>
        <dbReference type="EMBL" id="CAI3698348.1"/>
    </source>
</evidence>
<reference evidence="1" key="1">
    <citation type="submission" date="2021-10" db="EMBL/GenBank/DDBJ databases">
        <authorList>
            <person name="Mesa V."/>
        </authorList>
    </citation>
    <scope>NUCLEOTIDE SEQUENCE</scope>
    <source>
        <strain evidence="1">CC3_PB</strain>
    </source>
</reference>
<reference evidence="2" key="2">
    <citation type="submission" date="2022-10" db="EMBL/GenBank/DDBJ databases">
        <authorList>
            <person name="Aires J."/>
            <person name="Mesa V."/>
        </authorList>
    </citation>
    <scope>NUCLEOTIDE SEQUENCE</scope>
    <source>
        <strain evidence="2">Clostridium neonatale JD116</strain>
    </source>
</reference>
<protein>
    <submittedName>
        <fullName evidence="1">Uncharacterized protein</fullName>
    </submittedName>
</protein>
<dbReference type="Proteomes" id="UP000789738">
    <property type="component" value="Unassembled WGS sequence"/>
</dbReference>
<sequence>MDFDINKAELVFEVKYFDNGCKNNCTHEYLYKKSDNTYFLHFVPGKITDSVIKNSYYELFNGEEGFCYIDELIVYAYKKRNSYKAKVYFEEVEVIGWEIFRRAI</sequence>
<name>A0AA86MP32_9CLOT</name>